<keyword evidence="4" id="KW-1185">Reference proteome</keyword>
<name>A0A9E8K1Y8_9CAUD</name>
<dbReference type="Gene3D" id="1.20.1260.10">
    <property type="match status" value="1"/>
</dbReference>
<dbReference type="Proteomes" id="UP001163735">
    <property type="component" value="Segment"/>
</dbReference>
<dbReference type="Pfam" id="PF00210">
    <property type="entry name" value="Ferritin"/>
    <property type="match status" value="1"/>
</dbReference>
<accession>A0A9E8K1Y8</accession>
<dbReference type="InterPro" id="IPR008331">
    <property type="entry name" value="Ferritin_DPS_dom"/>
</dbReference>
<feature type="domain" description="Ferritin/DPS" evidence="2">
    <location>
        <begin position="24"/>
        <end position="146"/>
    </location>
</feature>
<gene>
    <name evidence="3" type="ORF">APT65_00088</name>
</gene>
<proteinExistence type="inferred from homology"/>
<protein>
    <submittedName>
        <fullName evidence="3">DNA-binding protein</fullName>
    </submittedName>
</protein>
<dbReference type="InterPro" id="IPR002177">
    <property type="entry name" value="DPS_DNA-bd"/>
</dbReference>
<organism evidence="3 4">
    <name type="scientific">Aeromonas phage APT65</name>
    <dbReference type="NCBI Taxonomy" id="2982914"/>
    <lineage>
        <taxon>Viruses</taxon>
        <taxon>Duplodnaviria</taxon>
        <taxon>Heunggongvirae</taxon>
        <taxon>Uroviricota</taxon>
        <taxon>Caudoviricetes</taxon>
        <taxon>Aquaneticvirus</taxon>
        <taxon>Aquaneticvirus ApT65</taxon>
    </lineage>
</organism>
<evidence type="ECO:0000256" key="1">
    <source>
        <dbReference type="ARBA" id="ARBA00009497"/>
    </source>
</evidence>
<comment type="similarity">
    <text evidence="1">Belongs to the Dps family.</text>
</comment>
<dbReference type="EMBL" id="OP491958">
    <property type="protein sequence ID" value="UZV39691.1"/>
    <property type="molecule type" value="Genomic_DNA"/>
</dbReference>
<dbReference type="InterPro" id="IPR012347">
    <property type="entry name" value="Ferritin-like"/>
</dbReference>
<dbReference type="GO" id="GO:0003677">
    <property type="term" value="F:DNA binding"/>
    <property type="evidence" value="ECO:0007669"/>
    <property type="project" value="UniProtKB-KW"/>
</dbReference>
<dbReference type="SUPFAM" id="SSF47240">
    <property type="entry name" value="Ferritin-like"/>
    <property type="match status" value="1"/>
</dbReference>
<dbReference type="PANTHER" id="PTHR42932:SF1">
    <property type="entry name" value="GENERAL STRESS PROTEIN 20U"/>
    <property type="match status" value="1"/>
</dbReference>
<reference evidence="3" key="1">
    <citation type="submission" date="2022-09" db="EMBL/GenBank/DDBJ databases">
        <authorList>
            <person name="Cebeci A."/>
            <person name="Ture M."/>
            <person name="Alemdag M."/>
            <person name="Altinok I."/>
        </authorList>
    </citation>
    <scope>NUCLEOTIDE SEQUENCE</scope>
</reference>
<dbReference type="GO" id="GO:0008199">
    <property type="term" value="F:ferric iron binding"/>
    <property type="evidence" value="ECO:0007669"/>
    <property type="project" value="InterPro"/>
</dbReference>
<dbReference type="InterPro" id="IPR009078">
    <property type="entry name" value="Ferritin-like_SF"/>
</dbReference>
<evidence type="ECO:0000313" key="3">
    <source>
        <dbReference type="EMBL" id="UZV39691.1"/>
    </source>
</evidence>
<sequence length="151" mass="16869">MHPMMKPQGSKSKPQATPLEVITANMLCLYMKAKLFHLNAVGEGFYGAHKTFDGIADVGVDWFDTLAERMRALQLPVCVCPSWANELSLLEEDVNYDSEIDEMFEAMTSDLEVISNYINAHVNSYDGTTGNMLQELDAELGKQAYFTRSSC</sequence>
<dbReference type="PANTHER" id="PTHR42932">
    <property type="entry name" value="GENERAL STRESS PROTEIN 20U"/>
    <property type="match status" value="1"/>
</dbReference>
<evidence type="ECO:0000259" key="2">
    <source>
        <dbReference type="Pfam" id="PF00210"/>
    </source>
</evidence>
<keyword evidence="3" id="KW-0238">DNA-binding</keyword>
<evidence type="ECO:0000313" key="4">
    <source>
        <dbReference type="Proteomes" id="UP001163735"/>
    </source>
</evidence>